<sequence length="221" mass="24293">MAHMVFGNPITEETLKGMPEYLNKTTTTITDKAHMALIMKNVAEAQAFEYMESLKKEMCDCDGVITLGSIYNATGGTITYSVKHDFSGKLAAPSTYPAKIENGQYAVFKHEETSGKNPGSCGAVVYWGTNKDDKACDWMFSWSNPTSEDNKVFTEIAEHGHYKANYNDCTWDDVHEKLSNSGTTSAFEWKGCDSSMTSTPSDDVKLRVLVCATATLDIAKA</sequence>
<dbReference type="Proteomes" id="UP001060215">
    <property type="component" value="Chromosome 3"/>
</dbReference>
<gene>
    <name evidence="1" type="ORF">LOK49_LG02G01657</name>
</gene>
<accession>A0ACC0IR18</accession>
<name>A0ACC0IR18_9ERIC</name>
<comment type="caution">
    <text evidence="1">The sequence shown here is derived from an EMBL/GenBank/DDBJ whole genome shotgun (WGS) entry which is preliminary data.</text>
</comment>
<proteinExistence type="predicted"/>
<keyword evidence="2" id="KW-1185">Reference proteome</keyword>
<evidence type="ECO:0000313" key="1">
    <source>
        <dbReference type="EMBL" id="KAI8027360.1"/>
    </source>
</evidence>
<dbReference type="EMBL" id="CM045760">
    <property type="protein sequence ID" value="KAI8027360.1"/>
    <property type="molecule type" value="Genomic_DNA"/>
</dbReference>
<organism evidence="1 2">
    <name type="scientific">Camellia lanceoleosa</name>
    <dbReference type="NCBI Taxonomy" id="1840588"/>
    <lineage>
        <taxon>Eukaryota</taxon>
        <taxon>Viridiplantae</taxon>
        <taxon>Streptophyta</taxon>
        <taxon>Embryophyta</taxon>
        <taxon>Tracheophyta</taxon>
        <taxon>Spermatophyta</taxon>
        <taxon>Magnoliopsida</taxon>
        <taxon>eudicotyledons</taxon>
        <taxon>Gunneridae</taxon>
        <taxon>Pentapetalae</taxon>
        <taxon>asterids</taxon>
        <taxon>Ericales</taxon>
        <taxon>Theaceae</taxon>
        <taxon>Camellia</taxon>
    </lineage>
</organism>
<reference evidence="1 2" key="1">
    <citation type="journal article" date="2022" name="Plant J.">
        <title>Chromosome-level genome of Camellia lanceoleosa provides a valuable resource for understanding genome evolution and self-incompatibility.</title>
        <authorList>
            <person name="Gong W."/>
            <person name="Xiao S."/>
            <person name="Wang L."/>
            <person name="Liao Z."/>
            <person name="Chang Y."/>
            <person name="Mo W."/>
            <person name="Hu G."/>
            <person name="Li W."/>
            <person name="Zhao G."/>
            <person name="Zhu H."/>
            <person name="Hu X."/>
            <person name="Ji K."/>
            <person name="Xiang X."/>
            <person name="Song Q."/>
            <person name="Yuan D."/>
            <person name="Jin S."/>
            <person name="Zhang L."/>
        </authorList>
    </citation>
    <scope>NUCLEOTIDE SEQUENCE [LARGE SCALE GENOMIC DNA]</scope>
    <source>
        <strain evidence="1">SQ_2022a</strain>
    </source>
</reference>
<evidence type="ECO:0000313" key="2">
    <source>
        <dbReference type="Proteomes" id="UP001060215"/>
    </source>
</evidence>
<protein>
    <submittedName>
        <fullName evidence="1">Uncharacterized protein</fullName>
    </submittedName>
</protein>